<proteinExistence type="predicted"/>
<dbReference type="PaxDb" id="121845-A0A1S3DP49"/>
<dbReference type="Proteomes" id="UP000079169">
    <property type="component" value="Unplaced"/>
</dbReference>
<reference evidence="2" key="1">
    <citation type="submission" date="2025-08" db="UniProtKB">
        <authorList>
            <consortium name="RefSeq"/>
        </authorList>
    </citation>
    <scope>IDENTIFICATION</scope>
</reference>
<keyword evidence="1" id="KW-1185">Reference proteome</keyword>
<name>A0A1S3DP49_DIACI</name>
<accession>A0A1S3DP49</accession>
<sequence length="104" mass="12231">MLRSQDQTMETMIKRSLNQNSQDNVQDDPVVNQYLDQNSEENVFHRSHQQNIVVNSVIQRRSLHQNTVEPKTIQCQDTLETIFHPSLDHENTEDPLLHRSQLLL</sequence>
<protein>
    <submittedName>
        <fullName evidence="2">Uncharacterized protein LOC103522305</fullName>
    </submittedName>
</protein>
<organism evidence="1 2">
    <name type="scientific">Diaphorina citri</name>
    <name type="common">Asian citrus psyllid</name>
    <dbReference type="NCBI Taxonomy" id="121845"/>
    <lineage>
        <taxon>Eukaryota</taxon>
        <taxon>Metazoa</taxon>
        <taxon>Ecdysozoa</taxon>
        <taxon>Arthropoda</taxon>
        <taxon>Hexapoda</taxon>
        <taxon>Insecta</taxon>
        <taxon>Pterygota</taxon>
        <taxon>Neoptera</taxon>
        <taxon>Paraneoptera</taxon>
        <taxon>Hemiptera</taxon>
        <taxon>Sternorrhyncha</taxon>
        <taxon>Psylloidea</taxon>
        <taxon>Psyllidae</taxon>
        <taxon>Diaphorininae</taxon>
        <taxon>Diaphorina</taxon>
    </lineage>
</organism>
<dbReference type="KEGG" id="dci:103522305"/>
<dbReference type="AlphaFoldDB" id="A0A1S3DP49"/>
<gene>
    <name evidence="2" type="primary">LOC103522305</name>
</gene>
<dbReference type="RefSeq" id="XP_008485630.2">
    <property type="nucleotide sequence ID" value="XM_008487408.3"/>
</dbReference>
<evidence type="ECO:0000313" key="1">
    <source>
        <dbReference type="Proteomes" id="UP000079169"/>
    </source>
</evidence>
<dbReference type="GeneID" id="103522305"/>
<evidence type="ECO:0000313" key="2">
    <source>
        <dbReference type="RefSeq" id="XP_008485630.2"/>
    </source>
</evidence>